<keyword evidence="3" id="KW-1185">Reference proteome</keyword>
<name>A0ABS4Q0X5_9PSEU</name>
<comment type="caution">
    <text evidence="2">The sequence shown here is derived from an EMBL/GenBank/DDBJ whole genome shotgun (WGS) entry which is preliminary data.</text>
</comment>
<gene>
    <name evidence="2" type="ORF">JOM49_006839</name>
</gene>
<dbReference type="Proteomes" id="UP000741013">
    <property type="component" value="Unassembled WGS sequence"/>
</dbReference>
<dbReference type="RefSeq" id="WP_209668216.1">
    <property type="nucleotide sequence ID" value="NZ_JAGGMS010000001.1"/>
</dbReference>
<evidence type="ECO:0000313" key="2">
    <source>
        <dbReference type="EMBL" id="MBP2185313.1"/>
    </source>
</evidence>
<organism evidence="2 3">
    <name type="scientific">Amycolatopsis magusensis</name>
    <dbReference type="NCBI Taxonomy" id="882444"/>
    <lineage>
        <taxon>Bacteria</taxon>
        <taxon>Bacillati</taxon>
        <taxon>Actinomycetota</taxon>
        <taxon>Actinomycetes</taxon>
        <taxon>Pseudonocardiales</taxon>
        <taxon>Pseudonocardiaceae</taxon>
        <taxon>Amycolatopsis</taxon>
    </lineage>
</organism>
<feature type="region of interest" description="Disordered" evidence="1">
    <location>
        <begin position="1"/>
        <end position="59"/>
    </location>
</feature>
<dbReference type="EMBL" id="JAGGMS010000001">
    <property type="protein sequence ID" value="MBP2185313.1"/>
    <property type="molecule type" value="Genomic_DNA"/>
</dbReference>
<evidence type="ECO:0000313" key="3">
    <source>
        <dbReference type="Proteomes" id="UP000741013"/>
    </source>
</evidence>
<feature type="compositionally biased region" description="Basic and acidic residues" evidence="1">
    <location>
        <begin position="21"/>
        <end position="39"/>
    </location>
</feature>
<evidence type="ECO:0000256" key="1">
    <source>
        <dbReference type="SAM" id="MobiDB-lite"/>
    </source>
</evidence>
<reference evidence="2 3" key="1">
    <citation type="submission" date="2021-03" db="EMBL/GenBank/DDBJ databases">
        <title>Sequencing the genomes of 1000 actinobacteria strains.</title>
        <authorList>
            <person name="Klenk H.-P."/>
        </authorList>
    </citation>
    <scope>NUCLEOTIDE SEQUENCE [LARGE SCALE GENOMIC DNA]</scope>
    <source>
        <strain evidence="2 3">DSM 45510</strain>
    </source>
</reference>
<protein>
    <submittedName>
        <fullName evidence="2">Uncharacterized protein</fullName>
    </submittedName>
</protein>
<sequence>MSTPEIDPVTAESMEEDQDFGDEHTRPTVADEQHNRPETGPEENQPTGRGGAGGMDPGA</sequence>
<feature type="compositionally biased region" description="Gly residues" evidence="1">
    <location>
        <begin position="48"/>
        <end position="59"/>
    </location>
</feature>
<proteinExistence type="predicted"/>
<accession>A0ABS4Q0X5</accession>